<accession>A0A1G1VRM1</accession>
<feature type="transmembrane region" description="Helical" evidence="1">
    <location>
        <begin position="140"/>
        <end position="159"/>
    </location>
</feature>
<feature type="transmembrane region" description="Helical" evidence="1">
    <location>
        <begin position="33"/>
        <end position="53"/>
    </location>
</feature>
<feature type="transmembrane region" description="Helical" evidence="1">
    <location>
        <begin position="229"/>
        <end position="245"/>
    </location>
</feature>
<dbReference type="InterPro" id="IPR051790">
    <property type="entry name" value="Cytochrome_c-biogenesis_DsbD"/>
</dbReference>
<keyword evidence="1" id="KW-1133">Transmembrane helix</keyword>
<sequence length="246" mass="26404">MAIQECTAVGCYLQQQGGLVSLPLVTLAGLADGINPCAIGMMVTLLGYLVVFGSQANKNYQILKLGIAYILSVFVTYLVIGLAFYSTVASIQQLVGGVVNKIIGGILGVAGLIMLKDVVWPESPVHLRIPGASKARLMKLVEKVSLPGTIALGVAVTVLETPCSLPLYVGTATILANAGMALPLVVGYFLYYNLLFVLPLIIVLVLVWQGKRVVEMREWEHKAEKWMKLSLGSLLLVMGGWLWFGA</sequence>
<dbReference type="PANTHER" id="PTHR31272">
    <property type="entry name" value="CYTOCHROME C-TYPE BIOGENESIS PROTEIN HI_1454-RELATED"/>
    <property type="match status" value="1"/>
</dbReference>
<dbReference type="STRING" id="1797589.A2784_05040"/>
<dbReference type="AlphaFoldDB" id="A0A1G1VRM1"/>
<gene>
    <name evidence="2" type="ORF">A2784_05040</name>
</gene>
<dbReference type="Proteomes" id="UP000177324">
    <property type="component" value="Unassembled WGS sequence"/>
</dbReference>
<feature type="transmembrane region" description="Helical" evidence="1">
    <location>
        <begin position="98"/>
        <end position="119"/>
    </location>
</feature>
<feature type="transmembrane region" description="Helical" evidence="1">
    <location>
        <begin position="189"/>
        <end position="208"/>
    </location>
</feature>
<feature type="transmembrane region" description="Helical" evidence="1">
    <location>
        <begin position="65"/>
        <end position="86"/>
    </location>
</feature>
<evidence type="ECO:0000313" key="2">
    <source>
        <dbReference type="EMBL" id="OGY18048.1"/>
    </source>
</evidence>
<dbReference type="EMBL" id="MHCH01000010">
    <property type="protein sequence ID" value="OGY18048.1"/>
    <property type="molecule type" value="Genomic_DNA"/>
</dbReference>
<keyword evidence="1" id="KW-0812">Transmembrane</keyword>
<name>A0A1G1VRM1_9BACT</name>
<keyword evidence="1" id="KW-0472">Membrane</keyword>
<comment type="caution">
    <text evidence="2">The sequence shown here is derived from an EMBL/GenBank/DDBJ whole genome shotgun (WGS) entry which is preliminary data.</text>
</comment>
<protein>
    <recommendedName>
        <fullName evidence="4">Cytochrome C biogenesis protein transmembrane domain-containing protein</fullName>
    </recommendedName>
</protein>
<proteinExistence type="predicted"/>
<organism evidence="2 3">
    <name type="scientific">Candidatus Chisholmbacteria bacterium RIFCSPHIGHO2_01_FULL_48_12</name>
    <dbReference type="NCBI Taxonomy" id="1797589"/>
    <lineage>
        <taxon>Bacteria</taxon>
        <taxon>Candidatus Chisholmiibacteriota</taxon>
    </lineage>
</organism>
<evidence type="ECO:0000313" key="3">
    <source>
        <dbReference type="Proteomes" id="UP000177324"/>
    </source>
</evidence>
<evidence type="ECO:0008006" key="4">
    <source>
        <dbReference type="Google" id="ProtNLM"/>
    </source>
</evidence>
<dbReference type="PANTHER" id="PTHR31272:SF9">
    <property type="entry name" value="BLL1027 PROTEIN"/>
    <property type="match status" value="1"/>
</dbReference>
<reference evidence="2 3" key="1">
    <citation type="journal article" date="2016" name="Nat. Commun.">
        <title>Thousands of microbial genomes shed light on interconnected biogeochemical processes in an aquifer system.</title>
        <authorList>
            <person name="Anantharaman K."/>
            <person name="Brown C.T."/>
            <person name="Hug L.A."/>
            <person name="Sharon I."/>
            <person name="Castelle C.J."/>
            <person name="Probst A.J."/>
            <person name="Thomas B.C."/>
            <person name="Singh A."/>
            <person name="Wilkins M.J."/>
            <person name="Karaoz U."/>
            <person name="Brodie E.L."/>
            <person name="Williams K.H."/>
            <person name="Hubbard S.S."/>
            <person name="Banfield J.F."/>
        </authorList>
    </citation>
    <scope>NUCLEOTIDE SEQUENCE [LARGE SCALE GENOMIC DNA]</scope>
</reference>
<evidence type="ECO:0000256" key="1">
    <source>
        <dbReference type="SAM" id="Phobius"/>
    </source>
</evidence>